<dbReference type="GO" id="GO:0015918">
    <property type="term" value="P:sterol transport"/>
    <property type="evidence" value="ECO:0007669"/>
    <property type="project" value="InterPro"/>
</dbReference>
<dbReference type="FunFam" id="2.60.40.770:FF:000001">
    <property type="entry name" value="NPC intracellular cholesterol transporter 2"/>
    <property type="match status" value="1"/>
</dbReference>
<accession>V5I9K2</accession>
<feature type="domain" description="MD-2-related lipid-recognition" evidence="5">
    <location>
        <begin position="24"/>
        <end position="151"/>
    </location>
</feature>
<feature type="signal peptide" evidence="4">
    <location>
        <begin position="1"/>
        <end position="18"/>
    </location>
</feature>
<feature type="chain" id="PRO_5004738554" description="MD-2-related lipid-recognition domain-containing protein" evidence="4">
    <location>
        <begin position="19"/>
        <end position="156"/>
    </location>
</feature>
<evidence type="ECO:0000256" key="1">
    <source>
        <dbReference type="ARBA" id="ARBA00004613"/>
    </source>
</evidence>
<dbReference type="GO" id="GO:0032934">
    <property type="term" value="F:sterol binding"/>
    <property type="evidence" value="ECO:0007669"/>
    <property type="project" value="InterPro"/>
</dbReference>
<dbReference type="InterPro" id="IPR039670">
    <property type="entry name" value="NPC2-like"/>
</dbReference>
<dbReference type="Pfam" id="PF02221">
    <property type="entry name" value="E1_DerP2_DerF2"/>
    <property type="match status" value="1"/>
</dbReference>
<evidence type="ECO:0000259" key="5">
    <source>
        <dbReference type="SMART" id="SM00737"/>
    </source>
</evidence>
<comment type="subcellular location">
    <subcellularLocation>
        <location evidence="1">Secreted</location>
    </subcellularLocation>
</comment>
<comment type="similarity">
    <text evidence="2">Belongs to the NPC2 family.</text>
</comment>
<keyword evidence="3" id="KW-0964">Secreted</keyword>
<protein>
    <recommendedName>
        <fullName evidence="5">MD-2-related lipid-recognition domain-containing protein</fullName>
    </recommendedName>
</protein>
<gene>
    <name evidence="6" type="primary">NPC2</name>
</gene>
<evidence type="ECO:0000313" key="6">
    <source>
        <dbReference type="EMBL" id="JAB65676.1"/>
    </source>
</evidence>
<dbReference type="InterPro" id="IPR003172">
    <property type="entry name" value="ML_dom"/>
</dbReference>
<evidence type="ECO:0000256" key="2">
    <source>
        <dbReference type="ARBA" id="ARBA00006370"/>
    </source>
</evidence>
<dbReference type="OrthoDB" id="6489092at2759"/>
<reference evidence="6" key="1">
    <citation type="submission" date="2013-07" db="EMBL/GenBank/DDBJ databases">
        <title>Midgut Transcriptome Profiling of Anoplphora glabripennis, a Lignocellulose Degrading, Wood-Boring Cerambycid.</title>
        <authorList>
            <person name="Scully E.D."/>
            <person name="Hoover K."/>
            <person name="Carlson J.E."/>
            <person name="Tien M."/>
            <person name="Geib S.M."/>
        </authorList>
    </citation>
    <scope>NUCLEOTIDE SEQUENCE</scope>
</reference>
<evidence type="ECO:0000256" key="4">
    <source>
        <dbReference type="SAM" id="SignalP"/>
    </source>
</evidence>
<dbReference type="EMBL" id="GALX01002790">
    <property type="protein sequence ID" value="JAB65676.1"/>
    <property type="molecule type" value="Transcribed_RNA"/>
</dbReference>
<dbReference type="AlphaFoldDB" id="V5I9K2"/>
<name>V5I9K2_ANOGL</name>
<sequence length="156" mass="16818">MKVFAALVLLTLVNYAYSKDTTVVNSCHDALLPEVVLTANNTVCAKGPCIVKPGSDVTLTVSFTAPTYLEHIKPKIIATAIGVELEYPLGEDDACVGILNTNCPVSAGELVEYAHTMHILDIFPEAAVTLTFTINDEDNNNADVVCFVIDIQFKKT</sequence>
<dbReference type="SMART" id="SM00737">
    <property type="entry name" value="ML"/>
    <property type="match status" value="1"/>
</dbReference>
<dbReference type="Gene3D" id="2.60.40.770">
    <property type="match status" value="1"/>
</dbReference>
<dbReference type="PANTHER" id="PTHR11306:SF68">
    <property type="entry name" value="NPC INTRACELLULAR CHOLESTEROL TRANSPORTER 2"/>
    <property type="match status" value="1"/>
</dbReference>
<keyword evidence="4" id="KW-0732">Signal</keyword>
<dbReference type="PANTHER" id="PTHR11306">
    <property type="entry name" value="NIEMANN PICK TYPE C2 PROTEIN NPC2-RELATED"/>
    <property type="match status" value="1"/>
</dbReference>
<evidence type="ECO:0000256" key="3">
    <source>
        <dbReference type="ARBA" id="ARBA00022525"/>
    </source>
</evidence>
<dbReference type="SUPFAM" id="SSF81296">
    <property type="entry name" value="E set domains"/>
    <property type="match status" value="1"/>
</dbReference>
<organism evidence="6">
    <name type="scientific">Anoplophora glabripennis</name>
    <name type="common">Asian longhorn beetle</name>
    <name type="synonym">Anoplophora nobilis</name>
    <dbReference type="NCBI Taxonomy" id="217634"/>
    <lineage>
        <taxon>Eukaryota</taxon>
        <taxon>Metazoa</taxon>
        <taxon>Ecdysozoa</taxon>
        <taxon>Arthropoda</taxon>
        <taxon>Hexapoda</taxon>
        <taxon>Insecta</taxon>
        <taxon>Pterygota</taxon>
        <taxon>Neoptera</taxon>
        <taxon>Endopterygota</taxon>
        <taxon>Coleoptera</taxon>
        <taxon>Polyphaga</taxon>
        <taxon>Cucujiformia</taxon>
        <taxon>Chrysomeloidea</taxon>
        <taxon>Cerambycidae</taxon>
        <taxon>Lamiinae</taxon>
        <taxon>Lamiini</taxon>
        <taxon>Anoplophora</taxon>
    </lineage>
</organism>
<dbReference type="InterPro" id="IPR014756">
    <property type="entry name" value="Ig_E-set"/>
</dbReference>
<dbReference type="GO" id="GO:0005576">
    <property type="term" value="C:extracellular region"/>
    <property type="evidence" value="ECO:0007669"/>
    <property type="project" value="UniProtKB-SubCell"/>
</dbReference>
<proteinExistence type="inferred from homology"/>